<evidence type="ECO:0000256" key="3">
    <source>
        <dbReference type="ARBA" id="ARBA00023163"/>
    </source>
</evidence>
<sequence length="848" mass="91930">MSHPVRSTRPGPTVRFRPPAPQPGALRRDRVSAVIAEAVARDPLTVVSAPSGFGKTTSVAEWASGLEQVAWLGLNAFDSDPSRLTQGVVNALLRGAERLGRRLDLDRDLDDPHRAYGEICRALEDAEERVHLIVDDAQRAGEDWRAGLLGMLAEQAPDSLRIVLVGTTLLEVTLSRHRVTHPDSFVGADTLSFTEAEVRLLLDGETDGLSAQTIFEETQGWPIAVRLMMIGGARPDQRAQSAAGFLGNYVREHVLATLPPDVADFVLEGSVCSELTPALAAAVTGRSDAAALLETCVRLGLFLDRFEGPHGVVYRWHASFARRCAEILDIDAERAAGCHRRAAAALQATDPTASITHSLHASEFLTARETLLHHWLGLVVGARADEVECTAMLMLRRTPDDAQVLLVRACASDVLGDHRVARELFRRAEAMIGRSGDGEEPAVLQIARLFIADERAEVADASAKVQQMLLDADSTGLGDRAALNYLLGWTEIRHRGNPMVPLEYFSAAAREAQNLGDRELAKRSLGHLAFGQTWAGHLIDARRSLIAVRGAEDVGLPWSTYAGGSAAAAAGYVSYWSGELDEAIREFGTVIANGGSDRSFTNVARMMIAYAAAESGDVTACRRAAIGIQEIPLEVVHGVSWPAFRESSVALLEEAVGRTDRAMRIARKYIQCPDLPVVNVALAGVLRRAGDYTTALEMLRAPRVFAEVSYVKSATLLTAALLRRQAGHHDQAHELCEAGVAVASGENIRLLFGPRETAVRKLLGEHVHFGTQFEDFIGRCLAKGTAGSLVDALSGRERDVFQQLQTARTLHEIARELAVSINTVKTHQRAIYRKLGVSSRREAVRTTV</sequence>
<dbReference type="InterPro" id="IPR059106">
    <property type="entry name" value="WHD_MalT"/>
</dbReference>
<dbReference type="EMBL" id="CP118606">
    <property type="protein sequence ID" value="WEF19687.1"/>
    <property type="molecule type" value="Genomic_DNA"/>
</dbReference>
<keyword evidence="1" id="KW-0805">Transcription regulation</keyword>
<dbReference type="GO" id="GO:0006355">
    <property type="term" value="P:regulation of DNA-templated transcription"/>
    <property type="evidence" value="ECO:0007669"/>
    <property type="project" value="InterPro"/>
</dbReference>
<dbReference type="Pfam" id="PF13401">
    <property type="entry name" value="AAA_22"/>
    <property type="match status" value="1"/>
</dbReference>
<evidence type="ECO:0000256" key="4">
    <source>
        <dbReference type="SAM" id="MobiDB-lite"/>
    </source>
</evidence>
<protein>
    <submittedName>
        <fullName evidence="6">LuxR C-terminal-related transcriptional regulator</fullName>
    </submittedName>
</protein>
<evidence type="ECO:0000313" key="7">
    <source>
        <dbReference type="Proteomes" id="UP001214756"/>
    </source>
</evidence>
<evidence type="ECO:0000256" key="2">
    <source>
        <dbReference type="ARBA" id="ARBA00023125"/>
    </source>
</evidence>
<dbReference type="InterPro" id="IPR027417">
    <property type="entry name" value="P-loop_NTPase"/>
</dbReference>
<name>A0AAJ5SM10_MICMQ</name>
<dbReference type="InterPro" id="IPR036388">
    <property type="entry name" value="WH-like_DNA-bd_sf"/>
</dbReference>
<dbReference type="SMART" id="SM00421">
    <property type="entry name" value="HTH_LUXR"/>
    <property type="match status" value="1"/>
</dbReference>
<dbReference type="InterPro" id="IPR049945">
    <property type="entry name" value="AAA_22"/>
</dbReference>
<dbReference type="InterPro" id="IPR000792">
    <property type="entry name" value="Tscrpt_reg_LuxR_C"/>
</dbReference>
<evidence type="ECO:0000256" key="1">
    <source>
        <dbReference type="ARBA" id="ARBA00023015"/>
    </source>
</evidence>
<dbReference type="SUPFAM" id="SSF46894">
    <property type="entry name" value="C-terminal effector domain of the bipartite response regulators"/>
    <property type="match status" value="1"/>
</dbReference>
<evidence type="ECO:0000313" key="6">
    <source>
        <dbReference type="EMBL" id="WEF19687.1"/>
    </source>
</evidence>
<gene>
    <name evidence="6" type="ORF">PWF71_10275</name>
</gene>
<dbReference type="GO" id="GO:0003677">
    <property type="term" value="F:DNA binding"/>
    <property type="evidence" value="ECO:0007669"/>
    <property type="project" value="UniProtKB-KW"/>
</dbReference>
<dbReference type="Pfam" id="PF25873">
    <property type="entry name" value="WHD_MalT"/>
    <property type="match status" value="1"/>
</dbReference>
<dbReference type="Proteomes" id="UP001214756">
    <property type="component" value="Chromosome"/>
</dbReference>
<dbReference type="PRINTS" id="PR00038">
    <property type="entry name" value="HTHLUXR"/>
</dbReference>
<dbReference type="RefSeq" id="WP_275092759.1">
    <property type="nucleotide sequence ID" value="NZ_CP118606.1"/>
</dbReference>
<keyword evidence="2" id="KW-0238">DNA-binding</keyword>
<dbReference type="SUPFAM" id="SSF48452">
    <property type="entry name" value="TPR-like"/>
    <property type="match status" value="2"/>
</dbReference>
<dbReference type="SUPFAM" id="SSF52540">
    <property type="entry name" value="P-loop containing nucleoside triphosphate hydrolases"/>
    <property type="match status" value="1"/>
</dbReference>
<dbReference type="InterPro" id="IPR011990">
    <property type="entry name" value="TPR-like_helical_dom_sf"/>
</dbReference>
<dbReference type="Gene3D" id="1.25.40.10">
    <property type="entry name" value="Tetratricopeptide repeat domain"/>
    <property type="match status" value="1"/>
</dbReference>
<dbReference type="InterPro" id="IPR016032">
    <property type="entry name" value="Sig_transdc_resp-reg_C-effctor"/>
</dbReference>
<dbReference type="Gene3D" id="1.10.10.10">
    <property type="entry name" value="Winged helix-like DNA-binding domain superfamily/Winged helix DNA-binding domain"/>
    <property type="match status" value="1"/>
</dbReference>
<dbReference type="PROSITE" id="PS50043">
    <property type="entry name" value="HTH_LUXR_2"/>
    <property type="match status" value="1"/>
</dbReference>
<dbReference type="CDD" id="cd06170">
    <property type="entry name" value="LuxR_C_like"/>
    <property type="match status" value="1"/>
</dbReference>
<dbReference type="Pfam" id="PF00196">
    <property type="entry name" value="GerE"/>
    <property type="match status" value="1"/>
</dbReference>
<proteinExistence type="predicted"/>
<accession>A0AAJ5SM10</accession>
<reference evidence="6" key="1">
    <citation type="submission" date="2023-02" db="EMBL/GenBank/DDBJ databases">
        <title>Genome sequence of Microbacterium liquefaciens B1075.</title>
        <authorList>
            <person name="Cao J."/>
            <person name="Li X."/>
        </authorList>
    </citation>
    <scope>NUCLEOTIDE SEQUENCE</scope>
    <source>
        <strain evidence="6">B1075</strain>
    </source>
</reference>
<dbReference type="PANTHER" id="PTHR44688:SF16">
    <property type="entry name" value="DNA-BINDING TRANSCRIPTIONAL ACTIVATOR DEVR_DOSR"/>
    <property type="match status" value="1"/>
</dbReference>
<organism evidence="6 7">
    <name type="scientific">Microbacterium maritypicum</name>
    <name type="common">Microbacterium liquefaciens</name>
    <dbReference type="NCBI Taxonomy" id="33918"/>
    <lineage>
        <taxon>Bacteria</taxon>
        <taxon>Bacillati</taxon>
        <taxon>Actinomycetota</taxon>
        <taxon>Actinomycetes</taxon>
        <taxon>Micrococcales</taxon>
        <taxon>Microbacteriaceae</taxon>
        <taxon>Microbacterium</taxon>
    </lineage>
</organism>
<dbReference type="AlphaFoldDB" id="A0AAJ5SM10"/>
<keyword evidence="3" id="KW-0804">Transcription</keyword>
<feature type="domain" description="HTH luxR-type" evidence="5">
    <location>
        <begin position="786"/>
        <end position="848"/>
    </location>
</feature>
<evidence type="ECO:0000259" key="5">
    <source>
        <dbReference type="PROSITE" id="PS50043"/>
    </source>
</evidence>
<feature type="region of interest" description="Disordered" evidence="4">
    <location>
        <begin position="1"/>
        <end position="27"/>
    </location>
</feature>
<dbReference type="GO" id="GO:0016887">
    <property type="term" value="F:ATP hydrolysis activity"/>
    <property type="evidence" value="ECO:0007669"/>
    <property type="project" value="InterPro"/>
</dbReference>
<dbReference type="PANTHER" id="PTHR44688">
    <property type="entry name" value="DNA-BINDING TRANSCRIPTIONAL ACTIVATOR DEVR_DOSR"/>
    <property type="match status" value="1"/>
</dbReference>